<dbReference type="EMBL" id="OCMT01000003">
    <property type="protein sequence ID" value="SOD17915.1"/>
    <property type="molecule type" value="Genomic_DNA"/>
</dbReference>
<dbReference type="PANTHER" id="PTHR38471">
    <property type="entry name" value="FOUR HELIX BUNDLE PROTEIN"/>
    <property type="match status" value="1"/>
</dbReference>
<dbReference type="RefSeq" id="WP_097132580.1">
    <property type="nucleotide sequence ID" value="NZ_OCMT01000003.1"/>
</dbReference>
<name>A0A286A7P0_9SPHI</name>
<protein>
    <submittedName>
        <fullName evidence="1">Four helix bundle protein</fullName>
    </submittedName>
</protein>
<keyword evidence="2" id="KW-1185">Reference proteome</keyword>
<evidence type="ECO:0000313" key="1">
    <source>
        <dbReference type="EMBL" id="SOD17915.1"/>
    </source>
</evidence>
<evidence type="ECO:0000313" key="2">
    <source>
        <dbReference type="Proteomes" id="UP000219281"/>
    </source>
</evidence>
<dbReference type="Gene3D" id="1.20.1440.60">
    <property type="entry name" value="23S rRNA-intervening sequence"/>
    <property type="match status" value="1"/>
</dbReference>
<dbReference type="InterPro" id="IPR012657">
    <property type="entry name" value="23S_rRNA-intervening_sequence"/>
</dbReference>
<organism evidence="1 2">
    <name type="scientific">Pedobacter xixiisoli</name>
    <dbReference type="NCBI Taxonomy" id="1476464"/>
    <lineage>
        <taxon>Bacteria</taxon>
        <taxon>Pseudomonadati</taxon>
        <taxon>Bacteroidota</taxon>
        <taxon>Sphingobacteriia</taxon>
        <taxon>Sphingobacteriales</taxon>
        <taxon>Sphingobacteriaceae</taxon>
        <taxon>Pedobacter</taxon>
    </lineage>
</organism>
<dbReference type="OrthoDB" id="9811959at2"/>
<accession>A0A286A7P0</accession>
<proteinExistence type="predicted"/>
<dbReference type="SUPFAM" id="SSF158446">
    <property type="entry name" value="IVS-encoded protein-like"/>
    <property type="match status" value="1"/>
</dbReference>
<reference evidence="2" key="1">
    <citation type="submission" date="2017-09" db="EMBL/GenBank/DDBJ databases">
        <authorList>
            <person name="Varghese N."/>
            <person name="Submissions S."/>
        </authorList>
    </citation>
    <scope>NUCLEOTIDE SEQUENCE [LARGE SCALE GENOMIC DNA]</scope>
    <source>
        <strain evidence="2">CGMCC 1.12803</strain>
    </source>
</reference>
<dbReference type="InterPro" id="IPR036583">
    <property type="entry name" value="23S_rRNA_IVS_sf"/>
</dbReference>
<dbReference type="Pfam" id="PF05635">
    <property type="entry name" value="23S_rRNA_IVP"/>
    <property type="match status" value="1"/>
</dbReference>
<dbReference type="CDD" id="cd16377">
    <property type="entry name" value="23S_rRNA_IVP_like"/>
    <property type="match status" value="1"/>
</dbReference>
<dbReference type="Proteomes" id="UP000219281">
    <property type="component" value="Unassembled WGS sequence"/>
</dbReference>
<dbReference type="AlphaFoldDB" id="A0A286A7P0"/>
<dbReference type="NCBIfam" id="TIGR02436">
    <property type="entry name" value="four helix bundle protein"/>
    <property type="match status" value="1"/>
</dbReference>
<dbReference type="PANTHER" id="PTHR38471:SF2">
    <property type="entry name" value="FOUR HELIX BUNDLE PROTEIN"/>
    <property type="match status" value="1"/>
</dbReference>
<gene>
    <name evidence="1" type="ORF">SAMN06297358_2740</name>
</gene>
<sequence>MHNFKDLKVWQKSIDLAVEVYQAMASLPADEKFGLISQMKRCSVSIPSNIAEGAGRGSNAQFKHFLTIGQGSAFELETQLIVSNRLGLLNDKSANELIDKTEEVQKMIYSLERKLI</sequence>